<gene>
    <name evidence="1" type="ORF">MtrunA17_Chr7g0270111</name>
</gene>
<dbReference type="Gramene" id="rna43813">
    <property type="protein sequence ID" value="RHN49030.1"/>
    <property type="gene ID" value="gene43813"/>
</dbReference>
<organism evidence="1">
    <name type="scientific">Medicago truncatula</name>
    <name type="common">Barrel medic</name>
    <name type="synonym">Medicago tribuloides</name>
    <dbReference type="NCBI Taxonomy" id="3880"/>
    <lineage>
        <taxon>Eukaryota</taxon>
        <taxon>Viridiplantae</taxon>
        <taxon>Streptophyta</taxon>
        <taxon>Embryophyta</taxon>
        <taxon>Tracheophyta</taxon>
        <taxon>Spermatophyta</taxon>
        <taxon>Magnoliopsida</taxon>
        <taxon>eudicotyledons</taxon>
        <taxon>Gunneridae</taxon>
        <taxon>Pentapetalae</taxon>
        <taxon>rosids</taxon>
        <taxon>fabids</taxon>
        <taxon>Fabales</taxon>
        <taxon>Fabaceae</taxon>
        <taxon>Papilionoideae</taxon>
        <taxon>50 kb inversion clade</taxon>
        <taxon>NPAAA clade</taxon>
        <taxon>Hologalegina</taxon>
        <taxon>IRL clade</taxon>
        <taxon>Trifolieae</taxon>
        <taxon>Medicago</taxon>
    </lineage>
</organism>
<accession>A0A396H708</accession>
<protein>
    <submittedName>
        <fullName evidence="1">Uncharacterized protein</fullName>
    </submittedName>
</protein>
<evidence type="ECO:0000313" key="1">
    <source>
        <dbReference type="EMBL" id="RHN49030.1"/>
    </source>
</evidence>
<comment type="caution">
    <text evidence="1">The sequence shown here is derived from an EMBL/GenBank/DDBJ whole genome shotgun (WGS) entry which is preliminary data.</text>
</comment>
<proteinExistence type="predicted"/>
<reference evidence="1" key="1">
    <citation type="journal article" date="2018" name="Nat. Plants">
        <title>Whole-genome landscape of Medicago truncatula symbiotic genes.</title>
        <authorList>
            <person name="Pecrix Y."/>
            <person name="Gamas P."/>
            <person name="Carrere S."/>
        </authorList>
    </citation>
    <scope>NUCLEOTIDE SEQUENCE</scope>
    <source>
        <tissue evidence="1">Leaves</tissue>
    </source>
</reference>
<dbReference type="EMBL" id="PSQE01000007">
    <property type="protein sequence ID" value="RHN49030.1"/>
    <property type="molecule type" value="Genomic_DNA"/>
</dbReference>
<sequence>MCLSIFVISFLSGNTRDVPHKYSVDLQKKHGIKRAVSPTFYFSKHGKSIV</sequence>
<name>A0A396H708_MEDTR</name>
<dbReference type="AlphaFoldDB" id="A0A396H708"/>
<dbReference type="Proteomes" id="UP000265566">
    <property type="component" value="Chromosome 7"/>
</dbReference>